<feature type="region of interest" description="Disordered" evidence="2">
    <location>
        <begin position="80"/>
        <end position="144"/>
    </location>
</feature>
<reference evidence="5 6" key="1">
    <citation type="journal article" date="2020" name="Nat. Food">
        <title>A phased Vanilla planifolia genome enables genetic improvement of flavour and production.</title>
        <authorList>
            <person name="Hasing T."/>
            <person name="Tang H."/>
            <person name="Brym M."/>
            <person name="Khazi F."/>
            <person name="Huang T."/>
            <person name="Chambers A.H."/>
        </authorList>
    </citation>
    <scope>NUCLEOTIDE SEQUENCE [LARGE SCALE GENOMIC DNA]</scope>
    <source>
        <tissue evidence="5">Leaf</tissue>
    </source>
</reference>
<evidence type="ECO:0000256" key="2">
    <source>
        <dbReference type="SAM" id="MobiDB-lite"/>
    </source>
</evidence>
<dbReference type="SMART" id="SM00184">
    <property type="entry name" value="RING"/>
    <property type="match status" value="1"/>
</dbReference>
<feature type="region of interest" description="Disordered" evidence="2">
    <location>
        <begin position="41"/>
        <end position="62"/>
    </location>
</feature>
<dbReference type="CDD" id="cd16454">
    <property type="entry name" value="RING-H2_PA-TM-RING"/>
    <property type="match status" value="1"/>
</dbReference>
<keyword evidence="3" id="KW-0472">Membrane</keyword>
<keyword evidence="3" id="KW-1133">Transmembrane helix</keyword>
<evidence type="ECO:0000256" key="1">
    <source>
        <dbReference type="PROSITE-ProRule" id="PRU00175"/>
    </source>
</evidence>
<dbReference type="Proteomes" id="UP000639772">
    <property type="component" value="Unassembled WGS sequence"/>
</dbReference>
<dbReference type="InterPro" id="IPR051826">
    <property type="entry name" value="E3_ubiquitin-ligase_domain"/>
</dbReference>
<keyword evidence="1" id="KW-0862">Zinc</keyword>
<evidence type="ECO:0000313" key="6">
    <source>
        <dbReference type="Proteomes" id="UP000639772"/>
    </source>
</evidence>
<name>A0A835RSW7_VANPL</name>
<dbReference type="PROSITE" id="PS50089">
    <property type="entry name" value="ZF_RING_2"/>
    <property type="match status" value="1"/>
</dbReference>
<dbReference type="InterPro" id="IPR013083">
    <property type="entry name" value="Znf_RING/FYVE/PHD"/>
</dbReference>
<dbReference type="EMBL" id="JADCNM010000002">
    <property type="protein sequence ID" value="KAG0494864.1"/>
    <property type="molecule type" value="Genomic_DNA"/>
</dbReference>
<dbReference type="PANTHER" id="PTHR22765:SF460">
    <property type="entry name" value="RING-TYPE E3 UBIQUITIN TRANSFERASE"/>
    <property type="match status" value="1"/>
</dbReference>
<dbReference type="GO" id="GO:0061630">
    <property type="term" value="F:ubiquitin protein ligase activity"/>
    <property type="evidence" value="ECO:0007669"/>
    <property type="project" value="TreeGrafter"/>
</dbReference>
<feature type="transmembrane region" description="Helical" evidence="3">
    <location>
        <begin position="257"/>
        <end position="283"/>
    </location>
</feature>
<dbReference type="AlphaFoldDB" id="A0A835RSW7"/>
<dbReference type="OrthoDB" id="8062037at2759"/>
<evidence type="ECO:0000256" key="3">
    <source>
        <dbReference type="SAM" id="Phobius"/>
    </source>
</evidence>
<dbReference type="Pfam" id="PF13639">
    <property type="entry name" value="zf-RING_2"/>
    <property type="match status" value="1"/>
</dbReference>
<dbReference type="GO" id="GO:0008270">
    <property type="term" value="F:zinc ion binding"/>
    <property type="evidence" value="ECO:0007669"/>
    <property type="project" value="UniProtKB-KW"/>
</dbReference>
<feature type="compositionally biased region" description="Polar residues" evidence="2">
    <location>
        <begin position="110"/>
        <end position="144"/>
    </location>
</feature>
<feature type="compositionally biased region" description="Low complexity" evidence="2">
    <location>
        <begin position="87"/>
        <end position="103"/>
    </location>
</feature>
<dbReference type="InterPro" id="IPR001841">
    <property type="entry name" value="Znf_RING"/>
</dbReference>
<protein>
    <recommendedName>
        <fullName evidence="4">RING-type domain-containing protein</fullName>
    </recommendedName>
</protein>
<proteinExistence type="predicted"/>
<sequence>MFSLSPDLEGKSGLSNLCLRMMLPGVELARRRRFHNRSDVYVPGPLESSSSRLHPTVPPLPIDEPAAAAARRRLEEKLRGPFAGPRSPSSSLSSPSSPSSPSSFHRWMMRTSTATTQDNSRPIHSGHDSSTALSPRSTVLSQHSTVLSPRSAVLSPLSAALSPRSTVLSPRNINKGRRGGELTRRGSRADICAVCLDGFEASQHTIWLPCAHRYHSSCVLPWLADHSQCPYCRTEMGYATLLTVEKESAWSHRTIHLGLFVSVALAGISFMMKTISVFFLVLFPTVALSPLAQSTL</sequence>
<gene>
    <name evidence="5" type="ORF">HPP92_005858</name>
</gene>
<comment type="caution">
    <text evidence="5">The sequence shown here is derived from an EMBL/GenBank/DDBJ whole genome shotgun (WGS) entry which is preliminary data.</text>
</comment>
<keyword evidence="1" id="KW-0479">Metal-binding</keyword>
<keyword evidence="3" id="KW-0812">Transmembrane</keyword>
<dbReference type="GO" id="GO:0006511">
    <property type="term" value="P:ubiquitin-dependent protein catabolic process"/>
    <property type="evidence" value="ECO:0007669"/>
    <property type="project" value="TreeGrafter"/>
</dbReference>
<accession>A0A835RSW7</accession>
<evidence type="ECO:0000313" key="5">
    <source>
        <dbReference type="EMBL" id="KAG0494864.1"/>
    </source>
</evidence>
<keyword evidence="1" id="KW-0863">Zinc-finger</keyword>
<dbReference type="SUPFAM" id="SSF57850">
    <property type="entry name" value="RING/U-box"/>
    <property type="match status" value="1"/>
</dbReference>
<feature type="domain" description="RING-type" evidence="4">
    <location>
        <begin position="192"/>
        <end position="233"/>
    </location>
</feature>
<dbReference type="PANTHER" id="PTHR22765">
    <property type="entry name" value="RING FINGER AND PROTEASE ASSOCIATED DOMAIN-CONTAINING"/>
    <property type="match status" value="1"/>
</dbReference>
<organism evidence="5 6">
    <name type="scientific">Vanilla planifolia</name>
    <name type="common">Vanilla</name>
    <dbReference type="NCBI Taxonomy" id="51239"/>
    <lineage>
        <taxon>Eukaryota</taxon>
        <taxon>Viridiplantae</taxon>
        <taxon>Streptophyta</taxon>
        <taxon>Embryophyta</taxon>
        <taxon>Tracheophyta</taxon>
        <taxon>Spermatophyta</taxon>
        <taxon>Magnoliopsida</taxon>
        <taxon>Liliopsida</taxon>
        <taxon>Asparagales</taxon>
        <taxon>Orchidaceae</taxon>
        <taxon>Vanilloideae</taxon>
        <taxon>Vanilleae</taxon>
        <taxon>Vanilla</taxon>
    </lineage>
</organism>
<dbReference type="Gene3D" id="3.30.40.10">
    <property type="entry name" value="Zinc/RING finger domain, C3HC4 (zinc finger)"/>
    <property type="match status" value="1"/>
</dbReference>
<evidence type="ECO:0000259" key="4">
    <source>
        <dbReference type="PROSITE" id="PS50089"/>
    </source>
</evidence>